<organism evidence="1">
    <name type="scientific">Arundo donax</name>
    <name type="common">Giant reed</name>
    <name type="synonym">Donax arundinaceus</name>
    <dbReference type="NCBI Taxonomy" id="35708"/>
    <lineage>
        <taxon>Eukaryota</taxon>
        <taxon>Viridiplantae</taxon>
        <taxon>Streptophyta</taxon>
        <taxon>Embryophyta</taxon>
        <taxon>Tracheophyta</taxon>
        <taxon>Spermatophyta</taxon>
        <taxon>Magnoliopsida</taxon>
        <taxon>Liliopsida</taxon>
        <taxon>Poales</taxon>
        <taxon>Poaceae</taxon>
        <taxon>PACMAD clade</taxon>
        <taxon>Arundinoideae</taxon>
        <taxon>Arundineae</taxon>
        <taxon>Arundo</taxon>
    </lineage>
</organism>
<name>A0A0A9F9Y9_ARUDO</name>
<dbReference type="EMBL" id="GBRH01188784">
    <property type="protein sequence ID" value="JAE09112.1"/>
    <property type="molecule type" value="Transcribed_RNA"/>
</dbReference>
<reference evidence="1" key="1">
    <citation type="submission" date="2014-09" db="EMBL/GenBank/DDBJ databases">
        <authorList>
            <person name="Magalhaes I.L.F."/>
            <person name="Oliveira U."/>
            <person name="Santos F.R."/>
            <person name="Vidigal T.H.D.A."/>
            <person name="Brescovit A.D."/>
            <person name="Santos A.J."/>
        </authorList>
    </citation>
    <scope>NUCLEOTIDE SEQUENCE</scope>
    <source>
        <tissue evidence="1">Shoot tissue taken approximately 20 cm above the soil surface</tissue>
    </source>
</reference>
<dbReference type="AlphaFoldDB" id="A0A0A9F9Y9"/>
<evidence type="ECO:0000313" key="1">
    <source>
        <dbReference type="EMBL" id="JAE09112.1"/>
    </source>
</evidence>
<proteinExistence type="predicted"/>
<reference evidence="1" key="2">
    <citation type="journal article" date="2015" name="Data Brief">
        <title>Shoot transcriptome of the giant reed, Arundo donax.</title>
        <authorList>
            <person name="Barrero R.A."/>
            <person name="Guerrero F.D."/>
            <person name="Moolhuijzen P."/>
            <person name="Goolsby J.A."/>
            <person name="Tidwell J."/>
            <person name="Bellgard S.E."/>
            <person name="Bellgard M.I."/>
        </authorList>
    </citation>
    <scope>NUCLEOTIDE SEQUENCE</scope>
    <source>
        <tissue evidence="1">Shoot tissue taken approximately 20 cm above the soil surface</tissue>
    </source>
</reference>
<sequence>MLSHFIHLKEAMTLMERQRSLGH</sequence>
<accession>A0A0A9F9Y9</accession>
<protein>
    <submittedName>
        <fullName evidence="1">Uncharacterized protein</fullName>
    </submittedName>
</protein>